<dbReference type="BioCyc" id="CPER289380:GI76-707-MONOMER"/>
<dbReference type="InterPro" id="IPR013783">
    <property type="entry name" value="Ig-like_fold"/>
</dbReference>
<gene>
    <name evidence="2" type="ordered locus">CPR_0687</name>
</gene>
<evidence type="ECO:0000259" key="1">
    <source>
        <dbReference type="PROSITE" id="PS50853"/>
    </source>
</evidence>
<dbReference type="PROSITE" id="PS50853">
    <property type="entry name" value="FN3"/>
    <property type="match status" value="1"/>
</dbReference>
<reference evidence="2 3" key="1">
    <citation type="journal article" date="2006" name="Genome Res.">
        <title>Skewed genomic variability in strains of the toxigenic bacterial pathogen, Clostridium perfringens.</title>
        <authorList>
            <person name="Myers G.S."/>
            <person name="Rasko D.A."/>
            <person name="Cheung J.K."/>
            <person name="Ravel J."/>
            <person name="Seshadri R."/>
            <person name="Deboy R.T."/>
            <person name="Ren Q."/>
            <person name="Varga J."/>
            <person name="Awad M.M."/>
            <person name="Brinkac L.M."/>
            <person name="Daugherty S.C."/>
            <person name="Haft D.H."/>
            <person name="Dodson R.J."/>
            <person name="Madupu R."/>
            <person name="Nelson W.C."/>
            <person name="Rosovitz M.J."/>
            <person name="Sullivan S.A."/>
            <person name="Khouri H."/>
            <person name="Dimitrov G.I."/>
            <person name="Watkins K.L."/>
            <person name="Mulligan S."/>
            <person name="Benton J."/>
            <person name="Radune D."/>
            <person name="Fisher D.J."/>
            <person name="Atkins H.S."/>
            <person name="Hiscox T."/>
            <person name="Jost B.H."/>
            <person name="Billington S.J."/>
            <person name="Songer J.G."/>
            <person name="McClane B.A."/>
            <person name="Titball R.W."/>
            <person name="Rood J.I."/>
            <person name="Melville S.B."/>
            <person name="Paulsen I.T."/>
        </authorList>
    </citation>
    <scope>NUCLEOTIDE SEQUENCE [LARGE SCALE GENOMIC DNA]</scope>
    <source>
        <strain evidence="3">SM101 / Type A</strain>
    </source>
</reference>
<feature type="domain" description="Fibronectin type-III" evidence="1">
    <location>
        <begin position="74"/>
        <end position="159"/>
    </location>
</feature>
<protein>
    <submittedName>
        <fullName evidence="2">Fibronectin type III domain protein</fullName>
    </submittedName>
</protein>
<accession>Q0SV37</accession>
<dbReference type="Gene3D" id="2.60.40.1080">
    <property type="match status" value="1"/>
</dbReference>
<sequence>MNNGENVNLEEAEVEYKVSKPEVLTIENGMMTGASEGFTDVQVNITVNGNKISSNTVRVKVGNPEVEEEVIVNPVRNFKVTDKTKKNVTVSWEEPEKTYGLEGYVLYKDGKKVKEIGDDKTEFTFKGLNRHTIYNFKIAAKYSNGELSTKESITVRTER</sequence>
<dbReference type="Gene3D" id="2.60.40.10">
    <property type="entry name" value="Immunoglobulins"/>
    <property type="match status" value="1"/>
</dbReference>
<dbReference type="AlphaFoldDB" id="Q0SV37"/>
<dbReference type="InterPro" id="IPR036116">
    <property type="entry name" value="FN3_sf"/>
</dbReference>
<dbReference type="KEGG" id="cpr:CPR_0687"/>
<evidence type="ECO:0000313" key="3">
    <source>
        <dbReference type="Proteomes" id="UP000001824"/>
    </source>
</evidence>
<dbReference type="CDD" id="cd00063">
    <property type="entry name" value="FN3"/>
    <property type="match status" value="1"/>
</dbReference>
<dbReference type="InterPro" id="IPR003961">
    <property type="entry name" value="FN3_dom"/>
</dbReference>
<dbReference type="EMBL" id="CP000312">
    <property type="protein sequence ID" value="ABG87543.1"/>
    <property type="molecule type" value="Genomic_DNA"/>
</dbReference>
<dbReference type="SMART" id="SM00060">
    <property type="entry name" value="FN3"/>
    <property type="match status" value="1"/>
</dbReference>
<evidence type="ECO:0000313" key="2">
    <source>
        <dbReference type="EMBL" id="ABG87543.1"/>
    </source>
</evidence>
<dbReference type="Pfam" id="PF00041">
    <property type="entry name" value="fn3"/>
    <property type="match status" value="1"/>
</dbReference>
<proteinExistence type="predicted"/>
<name>Q0SV37_CLOPS</name>
<dbReference type="SUPFAM" id="SSF49265">
    <property type="entry name" value="Fibronectin type III"/>
    <property type="match status" value="1"/>
</dbReference>
<organism evidence="2 3">
    <name type="scientific">Clostridium perfringens (strain SM101 / Type A)</name>
    <dbReference type="NCBI Taxonomy" id="289380"/>
    <lineage>
        <taxon>Bacteria</taxon>
        <taxon>Bacillati</taxon>
        <taxon>Bacillota</taxon>
        <taxon>Clostridia</taxon>
        <taxon>Eubacteriales</taxon>
        <taxon>Clostridiaceae</taxon>
        <taxon>Clostridium</taxon>
    </lineage>
</organism>
<dbReference type="Proteomes" id="UP000001824">
    <property type="component" value="Chromosome"/>
</dbReference>